<feature type="coiled-coil region" evidence="1">
    <location>
        <begin position="873"/>
        <end position="1093"/>
    </location>
</feature>
<feature type="compositionally biased region" description="Polar residues" evidence="2">
    <location>
        <begin position="36"/>
        <end position="45"/>
    </location>
</feature>
<name>A0ABQ9NQC8_9PEZI</name>
<dbReference type="Proteomes" id="UP001172684">
    <property type="component" value="Unassembled WGS sequence"/>
</dbReference>
<feature type="region of interest" description="Disordered" evidence="2">
    <location>
        <begin position="1"/>
        <end position="205"/>
    </location>
</feature>
<evidence type="ECO:0000256" key="1">
    <source>
        <dbReference type="SAM" id="Coils"/>
    </source>
</evidence>
<keyword evidence="4" id="KW-1185">Reference proteome</keyword>
<feature type="compositionally biased region" description="Low complexity" evidence="2">
    <location>
        <begin position="1446"/>
        <end position="1473"/>
    </location>
</feature>
<feature type="compositionally biased region" description="Basic and acidic residues" evidence="2">
    <location>
        <begin position="1151"/>
        <end position="1164"/>
    </location>
</feature>
<evidence type="ECO:0000256" key="2">
    <source>
        <dbReference type="SAM" id="MobiDB-lite"/>
    </source>
</evidence>
<organism evidence="3 4">
    <name type="scientific">Coniosporium apollinis</name>
    <dbReference type="NCBI Taxonomy" id="61459"/>
    <lineage>
        <taxon>Eukaryota</taxon>
        <taxon>Fungi</taxon>
        <taxon>Dikarya</taxon>
        <taxon>Ascomycota</taxon>
        <taxon>Pezizomycotina</taxon>
        <taxon>Dothideomycetes</taxon>
        <taxon>Dothideomycetes incertae sedis</taxon>
        <taxon>Coniosporium</taxon>
    </lineage>
</organism>
<evidence type="ECO:0000313" key="4">
    <source>
        <dbReference type="Proteomes" id="UP001172684"/>
    </source>
</evidence>
<feature type="compositionally biased region" description="Polar residues" evidence="2">
    <location>
        <begin position="14"/>
        <end position="26"/>
    </location>
</feature>
<feature type="coiled-coil region" evidence="1">
    <location>
        <begin position="320"/>
        <end position="384"/>
    </location>
</feature>
<feature type="coiled-coil region" evidence="1">
    <location>
        <begin position="601"/>
        <end position="834"/>
    </location>
</feature>
<accession>A0ABQ9NQC8</accession>
<feature type="compositionally biased region" description="Pro residues" evidence="2">
    <location>
        <begin position="169"/>
        <end position="178"/>
    </location>
</feature>
<reference evidence="3" key="1">
    <citation type="submission" date="2022-10" db="EMBL/GenBank/DDBJ databases">
        <title>Culturing micro-colonial fungi from biological soil crusts in the Mojave desert and describing Neophaeococcomyces mojavensis, and introducing the new genera and species Taxawa tesnikishii.</title>
        <authorList>
            <person name="Kurbessoian T."/>
            <person name="Stajich J.E."/>
        </authorList>
    </citation>
    <scope>NUCLEOTIDE SEQUENCE</scope>
    <source>
        <strain evidence="3">TK_1</strain>
    </source>
</reference>
<feature type="region of interest" description="Disordered" evidence="2">
    <location>
        <begin position="1359"/>
        <end position="1499"/>
    </location>
</feature>
<feature type="compositionally biased region" description="Polar residues" evidence="2">
    <location>
        <begin position="1387"/>
        <end position="1407"/>
    </location>
</feature>
<evidence type="ECO:0000313" key="3">
    <source>
        <dbReference type="EMBL" id="KAJ9661604.1"/>
    </source>
</evidence>
<feature type="compositionally biased region" description="Polar residues" evidence="2">
    <location>
        <begin position="1211"/>
        <end position="1227"/>
    </location>
</feature>
<feature type="compositionally biased region" description="Polar residues" evidence="2">
    <location>
        <begin position="1484"/>
        <end position="1499"/>
    </location>
</feature>
<feature type="compositionally biased region" description="Low complexity" evidence="2">
    <location>
        <begin position="1235"/>
        <end position="1250"/>
    </location>
</feature>
<feature type="region of interest" description="Disordered" evidence="2">
    <location>
        <begin position="1110"/>
        <end position="1177"/>
    </location>
</feature>
<feature type="region of interest" description="Disordered" evidence="2">
    <location>
        <begin position="255"/>
        <end position="307"/>
    </location>
</feature>
<keyword evidence="1" id="KW-0175">Coiled coil</keyword>
<dbReference type="EMBL" id="JAPDRL010000056">
    <property type="protein sequence ID" value="KAJ9661604.1"/>
    <property type="molecule type" value="Genomic_DNA"/>
</dbReference>
<feature type="compositionally biased region" description="Polar residues" evidence="2">
    <location>
        <begin position="1165"/>
        <end position="1177"/>
    </location>
</feature>
<protein>
    <submittedName>
        <fullName evidence="3">Uncharacterized protein</fullName>
    </submittedName>
</protein>
<gene>
    <name evidence="3" type="ORF">H2201_006460</name>
</gene>
<feature type="compositionally biased region" description="Polar residues" evidence="2">
    <location>
        <begin position="1280"/>
        <end position="1301"/>
    </location>
</feature>
<feature type="compositionally biased region" description="Polar residues" evidence="2">
    <location>
        <begin position="1113"/>
        <end position="1128"/>
    </location>
</feature>
<feature type="compositionally biased region" description="Basic and acidic residues" evidence="2">
    <location>
        <begin position="109"/>
        <end position="118"/>
    </location>
</feature>
<feature type="compositionally biased region" description="Polar residues" evidence="2">
    <location>
        <begin position="1313"/>
        <end position="1326"/>
    </location>
</feature>
<feature type="compositionally biased region" description="Polar residues" evidence="2">
    <location>
        <begin position="125"/>
        <end position="136"/>
    </location>
</feature>
<feature type="compositionally biased region" description="Basic residues" evidence="2">
    <location>
        <begin position="159"/>
        <end position="168"/>
    </location>
</feature>
<feature type="compositionally biased region" description="Polar residues" evidence="2">
    <location>
        <begin position="1359"/>
        <end position="1379"/>
    </location>
</feature>
<comment type="caution">
    <text evidence="3">The sequence shown here is derived from an EMBL/GenBank/DDBJ whole genome shotgun (WGS) entry which is preliminary data.</text>
</comment>
<feature type="compositionally biased region" description="Low complexity" evidence="2">
    <location>
        <begin position="274"/>
        <end position="284"/>
    </location>
</feature>
<feature type="region of interest" description="Disordered" evidence="2">
    <location>
        <begin position="1205"/>
        <end position="1326"/>
    </location>
</feature>
<proteinExistence type="predicted"/>
<feature type="compositionally biased region" description="Polar residues" evidence="2">
    <location>
        <begin position="256"/>
        <end position="273"/>
    </location>
</feature>
<sequence length="1499" mass="165721">MAAEASPAVETVPDSMSTGAGETQLSGDGAGLPQDTPESTFSSSHRLFVRPSSAGDDPTRHFKFGMAQKQQLDFTGNRKGPAAAQMPTVASKTKTEPAHPAATVSSEEQLSREQESGDTHPVIQAATSNENSTVSAQPPMPNTVPSTSYEANVEPPAERRKRPKKKPRPPPYQPPPPLLQETEDVVPPPTETAPELPKKTGDDMILDIPFDVPVAHDVAKEPPSPRAAHDGKPFDAALHHVSDRVAPVKVMKRTRTNAAPQSFRTSPNPNTFKSSVAAPAASASGRRPTRKAPALQNAATVPAGPGQPSITDMFQFLGWMVQEEQRKQSQTVQAQQALQQREFTSIEAAKQAVEAELTRSKQANQDLAVKLQQSEDKIGRYSERVSGLQKFVGGLGNDLHKLQIESKGFQRQCTELVSESSEQSVERERLKEDIAACVRRSAQIRKDLKQTASVAAVCIQGLEQSKDFLEKQLNEKVGVLVEERDRRVALEKQLQTTIDSQEAIKMLIGRTENHLLDRLVQLAGDIEEGHGKLAENGEQIGGRLAECLTTIRELERPDSTAADDMQRMQEVITHLTLQFDKCLTSIKDMRLDADSARKSQGQNLNEQLQELKSELDVSQSLRAQLDALRESHSTLVASAASKDARMSDLQEQLRNLLSAENSYKNRISDLEAEILRLKTLPPVDGDVDGISRLIEVESQAARLRNELEAARSEVHSGAEKLRISVESEDNLHTQLAKLQSDLKDAENKAAKAIAEENDQERKASERLNDMRRTLSKEAKRLRQEDIADHENKLHQANKKKCDIEASLKEASSALLSTQERLQELDDQCRAKDAQITALLHARAVSDATIKELQHFIDTTGLSKEDSEHMRGELERLKEQSQAKDLEINLLKGEQAANLSKIGTLQGSLDQAETARRSAEATALRLQEEADAALQESNNATSKEFQCHRELLQAAEDARKQAEIALERSRRKAEAAVKELQERCVREKEDLHQQLTQAEHTKKETELKYQEVRRDAEEALKKQQEKTRGDLGELQRRLYEAEAVTERVRRADQDEIERQRAAGQRLLSAAEERALQAKTELAELRSNLRAQIERQPAPISVSKYHNVKVKDGQDAQSTSSVGKTNSSAFAPQIRFDRPDTSHGVETPPAAVDSEHFKKPRQKVDRNSNSVIERSSQDTAKPLSYVRLADPALLENEDVPHVSFSHEVVPETQPESGPTMSFSQFNESLGRSPPAPRTSSSSLLSELENTRTPSELAMRQSQREKPAVPAAQRALQELPIETVSQRHMNRTPNEQREASSSTGLVVEDEYEEDFSSSTRPKSQANMASRMAPNTQNLFMRQLPTHTEEHLALTMFASTSQRAPQQFGMSQSKTKCGGSSSPPFIHQEPRSSQKVKTYHQPSSRPQSAAKSSAAEHSVKRRGSNNLEPPSSKRAKTPMPATPRNPVNTSVSRSQSSSAHPLGSSRIRSSHIGHSSSGKAGRRKSASKGVSSRTPNLQRHPNR</sequence>